<sequence>MYILQQQWHLARPACGLIALRKVLQQRAEESKMRVHQRQGHDLDDDDSSLDGSMKDIQGRPEYPYRSTHQNQNWSFQFNLEALNNSEAQSLASTSAFDQQRYRNNVPNNDRSDSFINCENIHDAWSKGQHSFNGETINRAINHSQDDIWNTSQDLAWESSVNWREEEEEPQIKLDENTRYWAKDKNTQDIILPKKKLKAFDESDGQRPQRDQCKSWGEKPKPVMPYYDAGYNNHALDQQRTTQFWYRRGDDWFVLNQEQDNSDATGSADIPSGASRTQEVESLSDEERSRASTDSPLPRTFIPESYGGLEGEIHADDSFNEGPEYSMHDSQEYMAPEDLVRARRTRQIRDKNDGPHVWATEDEWKKKQSSMTQHEFSNDEYQDSWIGDHDMERNRSSFQSRVDPKDTEEDVWTSAECASKLPSRVSLPGTRLKSDMPRSCPEITLHPNFDTPQDSEMPPHISQAPVSSLLDNDNSDDAPGLSISQSFLSMRMDRSVTATPPSSTLADGPWNKSDDTTKVPSLISFDISDDQPLSYRVNMSKSPSGTVIFDTAEDLITPSTDNSPLLVNSKSLIPFSRPGRISSEEVAREILLSRQETGSQVLKSAELSTSPVSSIHPPSTAGESMAPNGSSAFEFVGAFDWLNQLAERRRQESDQNLAEQKQQWGALMIKQHEDSMRIQDFIETTAAKRSGIISTPNDPEHCINSGHNVKGKIKKKVRDPISFDIMVETIEFGQQAIKYCEGCSLKMLVDDFCSQYRMNSYGMAIFVIAASAITKKRKRLRRLQGA</sequence>
<evidence type="ECO:0000313" key="3">
    <source>
        <dbReference type="Proteomes" id="UP000780801"/>
    </source>
</evidence>
<feature type="compositionally biased region" description="Basic and acidic residues" evidence="1">
    <location>
        <begin position="198"/>
        <end position="221"/>
    </location>
</feature>
<feature type="region of interest" description="Disordered" evidence="1">
    <location>
        <begin position="259"/>
        <end position="332"/>
    </location>
</feature>
<feature type="region of interest" description="Disordered" evidence="1">
    <location>
        <begin position="196"/>
        <end position="221"/>
    </location>
</feature>
<name>A0A9P6G102_9FUNG</name>
<protein>
    <submittedName>
        <fullName evidence="2">Uncharacterized protein</fullName>
    </submittedName>
</protein>
<accession>A0A9P6G102</accession>
<dbReference type="AlphaFoldDB" id="A0A9P6G102"/>
<evidence type="ECO:0000256" key="1">
    <source>
        <dbReference type="SAM" id="MobiDB-lite"/>
    </source>
</evidence>
<feature type="compositionally biased region" description="Polar residues" evidence="1">
    <location>
        <begin position="602"/>
        <end position="617"/>
    </location>
</feature>
<feature type="compositionally biased region" description="Polar residues" evidence="1">
    <location>
        <begin position="496"/>
        <end position="505"/>
    </location>
</feature>
<comment type="caution">
    <text evidence="2">The sequence shown here is derived from an EMBL/GenBank/DDBJ whole genome shotgun (WGS) entry which is preliminary data.</text>
</comment>
<feature type="region of interest" description="Disordered" evidence="1">
    <location>
        <begin position="602"/>
        <end position="626"/>
    </location>
</feature>
<evidence type="ECO:0000313" key="2">
    <source>
        <dbReference type="EMBL" id="KAF9585498.1"/>
    </source>
</evidence>
<reference evidence="2" key="1">
    <citation type="journal article" date="2020" name="Fungal Divers.">
        <title>Resolving the Mortierellaceae phylogeny through synthesis of multi-gene phylogenetics and phylogenomics.</title>
        <authorList>
            <person name="Vandepol N."/>
            <person name="Liber J."/>
            <person name="Desiro A."/>
            <person name="Na H."/>
            <person name="Kennedy M."/>
            <person name="Barry K."/>
            <person name="Grigoriev I.V."/>
            <person name="Miller A.N."/>
            <person name="O'Donnell K."/>
            <person name="Stajich J.E."/>
            <person name="Bonito G."/>
        </authorList>
    </citation>
    <scope>NUCLEOTIDE SEQUENCE</scope>
    <source>
        <strain evidence="2">KOD1015</strain>
    </source>
</reference>
<organism evidence="2 3">
    <name type="scientific">Lunasporangiospora selenospora</name>
    <dbReference type="NCBI Taxonomy" id="979761"/>
    <lineage>
        <taxon>Eukaryota</taxon>
        <taxon>Fungi</taxon>
        <taxon>Fungi incertae sedis</taxon>
        <taxon>Mucoromycota</taxon>
        <taxon>Mortierellomycotina</taxon>
        <taxon>Mortierellomycetes</taxon>
        <taxon>Mortierellales</taxon>
        <taxon>Mortierellaceae</taxon>
        <taxon>Lunasporangiospora</taxon>
    </lineage>
</organism>
<dbReference type="Proteomes" id="UP000780801">
    <property type="component" value="Unassembled WGS sequence"/>
</dbReference>
<keyword evidence="3" id="KW-1185">Reference proteome</keyword>
<feature type="region of interest" description="Disordered" evidence="1">
    <location>
        <begin position="428"/>
        <end position="513"/>
    </location>
</feature>
<feature type="region of interest" description="Disordered" evidence="1">
    <location>
        <begin position="31"/>
        <end position="66"/>
    </location>
</feature>
<dbReference type="OrthoDB" id="2407428at2759"/>
<gene>
    <name evidence="2" type="ORF">BGW38_002108</name>
</gene>
<dbReference type="EMBL" id="JAABOA010000171">
    <property type="protein sequence ID" value="KAF9585498.1"/>
    <property type="molecule type" value="Genomic_DNA"/>
</dbReference>
<proteinExistence type="predicted"/>